<reference evidence="8" key="1">
    <citation type="submission" date="2020-07" db="EMBL/GenBank/DDBJ databases">
        <title>Complete genome sequencing of Clostridia bacterium strain 12CBH8.</title>
        <authorList>
            <person name="Sakamoto M."/>
            <person name="Murakami T."/>
            <person name="Mori H."/>
        </authorList>
    </citation>
    <scope>NUCLEOTIDE SEQUENCE [LARGE SCALE GENOMIC DNA]</scope>
    <source>
        <strain evidence="8">12CBH8</strain>
    </source>
</reference>
<keyword evidence="8" id="KW-1185">Reference proteome</keyword>
<evidence type="ECO:0000256" key="1">
    <source>
        <dbReference type="ARBA" id="ARBA00012104"/>
    </source>
</evidence>
<keyword evidence="4 7" id="KW-0418">Kinase</keyword>
<dbReference type="InterPro" id="IPR013749">
    <property type="entry name" value="PM/HMP-P_kinase-1"/>
</dbReference>
<dbReference type="GO" id="GO:0005829">
    <property type="term" value="C:cytosol"/>
    <property type="evidence" value="ECO:0007669"/>
    <property type="project" value="TreeGrafter"/>
</dbReference>
<dbReference type="GO" id="GO:0005524">
    <property type="term" value="F:ATP binding"/>
    <property type="evidence" value="ECO:0007669"/>
    <property type="project" value="UniProtKB-KW"/>
</dbReference>
<dbReference type="KEGG" id="sman:C12CBH8_00200"/>
<name>A0A7I8CY38_9FIRM</name>
<dbReference type="GO" id="GO:0008478">
    <property type="term" value="F:pyridoxal kinase activity"/>
    <property type="evidence" value="ECO:0007669"/>
    <property type="project" value="UniProtKB-EC"/>
</dbReference>
<dbReference type="CDD" id="cd01173">
    <property type="entry name" value="pyridoxal_pyridoxamine_kinase"/>
    <property type="match status" value="1"/>
</dbReference>
<evidence type="ECO:0000256" key="5">
    <source>
        <dbReference type="ARBA" id="ARBA00022840"/>
    </source>
</evidence>
<organism evidence="7 8">
    <name type="scientific">Solibaculum mannosilyticum</name>
    <dbReference type="NCBI Taxonomy" id="2780922"/>
    <lineage>
        <taxon>Bacteria</taxon>
        <taxon>Bacillati</taxon>
        <taxon>Bacillota</taxon>
        <taxon>Clostridia</taxon>
        <taxon>Eubacteriales</taxon>
        <taxon>Oscillospiraceae</taxon>
        <taxon>Solibaculum</taxon>
    </lineage>
</organism>
<evidence type="ECO:0000256" key="4">
    <source>
        <dbReference type="ARBA" id="ARBA00022777"/>
    </source>
</evidence>
<dbReference type="InterPro" id="IPR029056">
    <property type="entry name" value="Ribokinase-like"/>
</dbReference>
<dbReference type="Proteomes" id="UP000593890">
    <property type="component" value="Chromosome"/>
</dbReference>
<feature type="domain" description="Pyridoxamine kinase/Phosphomethylpyrimidine kinase" evidence="6">
    <location>
        <begin position="86"/>
        <end position="271"/>
    </location>
</feature>
<dbReference type="Gene3D" id="3.40.1190.20">
    <property type="match status" value="1"/>
</dbReference>
<evidence type="ECO:0000256" key="2">
    <source>
        <dbReference type="ARBA" id="ARBA00022679"/>
    </source>
</evidence>
<dbReference type="EMBL" id="AP023321">
    <property type="protein sequence ID" value="BCI59381.1"/>
    <property type="molecule type" value="Genomic_DNA"/>
</dbReference>
<evidence type="ECO:0000256" key="3">
    <source>
        <dbReference type="ARBA" id="ARBA00022741"/>
    </source>
</evidence>
<dbReference type="EC" id="2.7.1.35" evidence="1"/>
<dbReference type="NCBIfam" id="NF005491">
    <property type="entry name" value="PRK07105.1"/>
    <property type="match status" value="1"/>
</dbReference>
<dbReference type="SUPFAM" id="SSF53613">
    <property type="entry name" value="Ribokinase-like"/>
    <property type="match status" value="1"/>
</dbReference>
<evidence type="ECO:0000313" key="8">
    <source>
        <dbReference type="Proteomes" id="UP000593890"/>
    </source>
</evidence>
<dbReference type="InterPro" id="IPR004625">
    <property type="entry name" value="PyrdxlKinase"/>
</dbReference>
<gene>
    <name evidence="7" type="ORF">C12CBH8_00200</name>
</gene>
<dbReference type="PANTHER" id="PTHR10534">
    <property type="entry name" value="PYRIDOXAL KINASE"/>
    <property type="match status" value="1"/>
</dbReference>
<sequence>MAAGFARQKDVKNVTPPKRVAAIHDLSGFGKCSLTEILPILAASGIECSALPTAVLSTHTGGFSGFTYRDLTQDMPAMARHWKNIGVRFDAIYTGFLGSEDQIQIVSDIIDLLGDEDGLVLIDPVMGDEGNLYQTYTPAMARGVARLCGKADVIVPNLTEAAFLLDEPYREGPYDHAYIQGVARRLCALGPKKVVLTGVYYREDELGAATLDSQTDEFSFYSQKAVPGFYHGTGDIFSSVLLCGLLNGLSLPAAAALAVDFTHNCIQRTYEASIDQRFGVLFEQAIPRLIQRFGLFPSTDPQSR</sequence>
<dbReference type="GO" id="GO:0009443">
    <property type="term" value="P:pyridoxal 5'-phosphate salvage"/>
    <property type="evidence" value="ECO:0007669"/>
    <property type="project" value="InterPro"/>
</dbReference>
<dbReference type="AlphaFoldDB" id="A0A7I8CY38"/>
<dbReference type="Pfam" id="PF08543">
    <property type="entry name" value="Phos_pyr_kin"/>
    <property type="match status" value="1"/>
</dbReference>
<evidence type="ECO:0000259" key="6">
    <source>
        <dbReference type="Pfam" id="PF08543"/>
    </source>
</evidence>
<keyword evidence="5" id="KW-0067">ATP-binding</keyword>
<dbReference type="PANTHER" id="PTHR10534:SF2">
    <property type="entry name" value="PYRIDOXAL KINASE"/>
    <property type="match status" value="1"/>
</dbReference>
<accession>A0A7I8CY38</accession>
<dbReference type="RefSeq" id="WP_246441593.1">
    <property type="nucleotide sequence ID" value="NZ_AP023321.1"/>
</dbReference>
<protein>
    <recommendedName>
        <fullName evidence="1">pyridoxal kinase</fullName>
        <ecNumber evidence="1">2.7.1.35</ecNumber>
    </recommendedName>
</protein>
<proteinExistence type="predicted"/>
<evidence type="ECO:0000313" key="7">
    <source>
        <dbReference type="EMBL" id="BCI59381.1"/>
    </source>
</evidence>
<keyword evidence="3" id="KW-0547">Nucleotide-binding</keyword>
<keyword evidence="2" id="KW-0808">Transferase</keyword>